<protein>
    <submittedName>
        <fullName evidence="1">Glyoxalase</fullName>
    </submittedName>
</protein>
<comment type="caution">
    <text evidence="1">The sequence shown here is derived from an EMBL/GenBank/DDBJ whole genome shotgun (WGS) entry which is preliminary data.</text>
</comment>
<evidence type="ECO:0000313" key="1">
    <source>
        <dbReference type="EMBL" id="GAA3811688.1"/>
    </source>
</evidence>
<dbReference type="RefSeq" id="WP_344773463.1">
    <property type="nucleotide sequence ID" value="NZ_BAABAH010000003.1"/>
</dbReference>
<dbReference type="Proteomes" id="UP001501821">
    <property type="component" value="Unassembled WGS sequence"/>
</dbReference>
<gene>
    <name evidence="1" type="ORF">GCM10022242_12740</name>
</gene>
<evidence type="ECO:0000313" key="2">
    <source>
        <dbReference type="Proteomes" id="UP001501821"/>
    </source>
</evidence>
<reference evidence="2" key="1">
    <citation type="journal article" date="2019" name="Int. J. Syst. Evol. Microbiol.">
        <title>The Global Catalogue of Microorganisms (GCM) 10K type strain sequencing project: providing services to taxonomists for standard genome sequencing and annotation.</title>
        <authorList>
            <consortium name="The Broad Institute Genomics Platform"/>
            <consortium name="The Broad Institute Genome Sequencing Center for Infectious Disease"/>
            <person name="Wu L."/>
            <person name="Ma J."/>
        </authorList>
    </citation>
    <scope>NUCLEOTIDE SEQUENCE [LARGE SCALE GENOMIC DNA]</scope>
    <source>
        <strain evidence="2">JCM 16953</strain>
    </source>
</reference>
<name>A0ABP7I7R7_9ACTN</name>
<dbReference type="SUPFAM" id="SSF54593">
    <property type="entry name" value="Glyoxalase/Bleomycin resistance protein/Dihydroxybiphenyl dioxygenase"/>
    <property type="match status" value="2"/>
</dbReference>
<organism evidence="1 2">
    <name type="scientific">Nocardioides panacisoli</name>
    <dbReference type="NCBI Taxonomy" id="627624"/>
    <lineage>
        <taxon>Bacteria</taxon>
        <taxon>Bacillati</taxon>
        <taxon>Actinomycetota</taxon>
        <taxon>Actinomycetes</taxon>
        <taxon>Propionibacteriales</taxon>
        <taxon>Nocardioidaceae</taxon>
        <taxon>Nocardioides</taxon>
    </lineage>
</organism>
<accession>A0ABP7I7R7</accession>
<keyword evidence="2" id="KW-1185">Reference proteome</keyword>
<dbReference type="Gene3D" id="3.10.180.10">
    <property type="entry name" value="2,3-Dihydroxybiphenyl 1,2-Dioxygenase, domain 1"/>
    <property type="match status" value="2"/>
</dbReference>
<dbReference type="PANTHER" id="PTHR36503">
    <property type="entry name" value="BLR2520 PROTEIN"/>
    <property type="match status" value="1"/>
</dbReference>
<dbReference type="EMBL" id="BAABAH010000003">
    <property type="protein sequence ID" value="GAA3811688.1"/>
    <property type="molecule type" value="Genomic_DNA"/>
</dbReference>
<proteinExistence type="predicted"/>
<sequence length="202" mass="21033">MISSIVLEAADAAAAEVFYKSAFGLGDRLAVRQGESPSSGFRGFTLSLVVAQPADVDLHVGDAVDAGATVLKPAAKSMWGYGGVVQAPDGAIWKIATSSKKNTAEPTREVTDVVLLIGVSSVGATKRFYTEHGFEVARSFGPMYAELDPEGGAVKLALYGRKALAKDAGVPVAGDGSHRLTIRTDKDGFTDPDGFVWESAPA</sequence>
<dbReference type="PANTHER" id="PTHR36503:SF1">
    <property type="entry name" value="BLR2520 PROTEIN"/>
    <property type="match status" value="1"/>
</dbReference>
<dbReference type="InterPro" id="IPR029068">
    <property type="entry name" value="Glyas_Bleomycin-R_OHBP_Dase"/>
</dbReference>